<keyword evidence="3" id="KW-0285">Flavoprotein</keyword>
<dbReference type="AlphaFoldDB" id="A2G7J2"/>
<reference evidence="9" key="1">
    <citation type="submission" date="2006-10" db="EMBL/GenBank/DDBJ databases">
        <authorList>
            <person name="Amadeo P."/>
            <person name="Zhao Q."/>
            <person name="Wortman J."/>
            <person name="Fraser-Liggett C."/>
            <person name="Carlton J."/>
        </authorList>
    </citation>
    <scope>NUCLEOTIDE SEQUENCE</scope>
    <source>
        <strain evidence="9">G3</strain>
    </source>
</reference>
<proteinExistence type="predicted"/>
<dbReference type="GO" id="GO:0008531">
    <property type="term" value="F:riboflavin kinase activity"/>
    <property type="evidence" value="ECO:0000318"/>
    <property type="project" value="GO_Central"/>
</dbReference>
<dbReference type="OrthoDB" id="276388at2759"/>
<evidence type="ECO:0000256" key="6">
    <source>
        <dbReference type="ARBA" id="ARBA00022741"/>
    </source>
</evidence>
<protein>
    <recommendedName>
        <fullName evidence="2">riboflavin kinase</fullName>
        <ecNumber evidence="2">2.7.1.26</ecNumber>
    </recommendedName>
</protein>
<sequence length="134" mass="15190">MKLPKQFSGEVIHGFGRGSTKLGFPTANIDPKSWDEKVNPNEYGVYCGLVRVRHDPNRFCVFSIGKNPTFQTEEPTFEVHILDFNDDIYGEIITVEVLAYIRPMITFNSIGDLIKQITTDCQTARDTLSQMINS</sequence>
<dbReference type="InterPro" id="IPR023468">
    <property type="entry name" value="Riboflavin_kinase"/>
</dbReference>
<dbReference type="FunCoup" id="A2G7J2">
    <property type="interactions" value="234"/>
</dbReference>
<evidence type="ECO:0000256" key="5">
    <source>
        <dbReference type="ARBA" id="ARBA00022679"/>
    </source>
</evidence>
<evidence type="ECO:0000313" key="9">
    <source>
        <dbReference type="EMBL" id="EAX86882.1"/>
    </source>
</evidence>
<dbReference type="UniPathway" id="UPA00276">
    <property type="reaction ID" value="UER00406"/>
</dbReference>
<keyword evidence="4" id="KW-0288">FMN</keyword>
<dbReference type="EC" id="2.7.1.26" evidence="2"/>
<evidence type="ECO:0000256" key="7">
    <source>
        <dbReference type="ARBA" id="ARBA00022840"/>
    </source>
</evidence>
<dbReference type="InParanoid" id="A2G7J2"/>
<dbReference type="KEGG" id="tva:4744530"/>
<evidence type="ECO:0000256" key="2">
    <source>
        <dbReference type="ARBA" id="ARBA00012105"/>
    </source>
</evidence>
<evidence type="ECO:0000259" key="8">
    <source>
        <dbReference type="SMART" id="SM00904"/>
    </source>
</evidence>
<dbReference type="PANTHER" id="PTHR22749">
    <property type="entry name" value="RIBOFLAVIN KINASE/FMN ADENYLYLTRANSFERASE"/>
    <property type="match status" value="1"/>
</dbReference>
<keyword evidence="9" id="KW-0418">Kinase</keyword>
<keyword evidence="10" id="KW-1185">Reference proteome</keyword>
<keyword evidence="6" id="KW-0547">Nucleotide-binding</keyword>
<dbReference type="RefSeq" id="XP_001299812.1">
    <property type="nucleotide sequence ID" value="XM_001299811.1"/>
</dbReference>
<reference evidence="9" key="2">
    <citation type="journal article" date="2007" name="Science">
        <title>Draft genome sequence of the sexually transmitted pathogen Trichomonas vaginalis.</title>
        <authorList>
            <person name="Carlton J.M."/>
            <person name="Hirt R.P."/>
            <person name="Silva J.C."/>
            <person name="Delcher A.L."/>
            <person name="Schatz M."/>
            <person name="Zhao Q."/>
            <person name="Wortman J.R."/>
            <person name="Bidwell S.L."/>
            <person name="Alsmark U.C.M."/>
            <person name="Besteiro S."/>
            <person name="Sicheritz-Ponten T."/>
            <person name="Noel C.J."/>
            <person name="Dacks J.B."/>
            <person name="Foster P.G."/>
            <person name="Simillion C."/>
            <person name="Van de Peer Y."/>
            <person name="Miranda-Saavedra D."/>
            <person name="Barton G.J."/>
            <person name="Westrop G.D."/>
            <person name="Mueller S."/>
            <person name="Dessi D."/>
            <person name="Fiori P.L."/>
            <person name="Ren Q."/>
            <person name="Paulsen I."/>
            <person name="Zhang H."/>
            <person name="Bastida-Corcuera F.D."/>
            <person name="Simoes-Barbosa A."/>
            <person name="Brown M.T."/>
            <person name="Hayes R.D."/>
            <person name="Mukherjee M."/>
            <person name="Okumura C.Y."/>
            <person name="Schneider R."/>
            <person name="Smith A.J."/>
            <person name="Vanacova S."/>
            <person name="Villalvazo M."/>
            <person name="Haas B.J."/>
            <person name="Pertea M."/>
            <person name="Feldblyum T.V."/>
            <person name="Utterback T.R."/>
            <person name="Shu C.L."/>
            <person name="Osoegawa K."/>
            <person name="de Jong P.J."/>
            <person name="Hrdy I."/>
            <person name="Horvathova L."/>
            <person name="Zubacova Z."/>
            <person name="Dolezal P."/>
            <person name="Malik S.B."/>
            <person name="Logsdon J.M. Jr."/>
            <person name="Henze K."/>
            <person name="Gupta A."/>
            <person name="Wang C.C."/>
            <person name="Dunne R.L."/>
            <person name="Upcroft J.A."/>
            <person name="Upcroft P."/>
            <person name="White O."/>
            <person name="Salzberg S.L."/>
            <person name="Tang P."/>
            <person name="Chiu C.-H."/>
            <person name="Lee Y.-S."/>
            <person name="Embley T.M."/>
            <person name="Coombs G.H."/>
            <person name="Mottram J.C."/>
            <person name="Tachezy J."/>
            <person name="Fraser-Liggett C.M."/>
            <person name="Johnson P.J."/>
        </authorList>
    </citation>
    <scope>NUCLEOTIDE SEQUENCE [LARGE SCALE GENOMIC DNA]</scope>
    <source>
        <strain evidence="9">G3</strain>
    </source>
</reference>
<evidence type="ECO:0000256" key="4">
    <source>
        <dbReference type="ARBA" id="ARBA00022643"/>
    </source>
</evidence>
<dbReference type="EMBL" id="DS114553">
    <property type="protein sequence ID" value="EAX86882.1"/>
    <property type="molecule type" value="Genomic_DNA"/>
</dbReference>
<gene>
    <name evidence="9" type="ORF">TVAG_135720</name>
</gene>
<evidence type="ECO:0000313" key="10">
    <source>
        <dbReference type="Proteomes" id="UP000001542"/>
    </source>
</evidence>
<evidence type="ECO:0000256" key="1">
    <source>
        <dbReference type="ARBA" id="ARBA00005201"/>
    </source>
</evidence>
<dbReference type="GO" id="GO:0009231">
    <property type="term" value="P:riboflavin biosynthetic process"/>
    <property type="evidence" value="ECO:0007669"/>
    <property type="project" value="InterPro"/>
</dbReference>
<dbReference type="Pfam" id="PF01687">
    <property type="entry name" value="Flavokinase"/>
    <property type="match status" value="1"/>
</dbReference>
<keyword evidence="7" id="KW-0067">ATP-binding</keyword>
<dbReference type="Proteomes" id="UP000001542">
    <property type="component" value="Unassembled WGS sequence"/>
</dbReference>
<keyword evidence="5" id="KW-0808">Transferase</keyword>
<dbReference type="VEuPathDB" id="TrichDB:TVAGG3_0863680"/>
<dbReference type="STRING" id="5722.A2G7J2"/>
<dbReference type="GO" id="GO:0009398">
    <property type="term" value="P:FMN biosynthetic process"/>
    <property type="evidence" value="ECO:0000318"/>
    <property type="project" value="GO_Central"/>
</dbReference>
<organism evidence="9 10">
    <name type="scientific">Trichomonas vaginalis (strain ATCC PRA-98 / G3)</name>
    <dbReference type="NCBI Taxonomy" id="412133"/>
    <lineage>
        <taxon>Eukaryota</taxon>
        <taxon>Metamonada</taxon>
        <taxon>Parabasalia</taxon>
        <taxon>Trichomonadida</taxon>
        <taxon>Trichomonadidae</taxon>
        <taxon>Trichomonas</taxon>
    </lineage>
</organism>
<feature type="domain" description="Riboflavin kinase" evidence="8">
    <location>
        <begin position="6"/>
        <end position="129"/>
    </location>
</feature>
<dbReference type="VEuPathDB" id="TrichDB:TVAG_135720"/>
<accession>A2G7J2</accession>
<dbReference type="SUPFAM" id="SSF82114">
    <property type="entry name" value="Riboflavin kinase-like"/>
    <property type="match status" value="1"/>
</dbReference>
<dbReference type="eggNOG" id="KOG3110">
    <property type="taxonomic scope" value="Eukaryota"/>
</dbReference>
<dbReference type="PANTHER" id="PTHR22749:SF6">
    <property type="entry name" value="RIBOFLAVIN KINASE"/>
    <property type="match status" value="1"/>
</dbReference>
<dbReference type="Gene3D" id="2.40.30.30">
    <property type="entry name" value="Riboflavin kinase-like"/>
    <property type="match status" value="1"/>
</dbReference>
<dbReference type="SMART" id="SM00904">
    <property type="entry name" value="Flavokinase"/>
    <property type="match status" value="1"/>
</dbReference>
<comment type="pathway">
    <text evidence="1">Cofactor biosynthesis; FMN biosynthesis; FMN from riboflavin (ATP route): step 1/1.</text>
</comment>
<dbReference type="OMA" id="NGEVHKM"/>
<dbReference type="GO" id="GO:0006771">
    <property type="term" value="P:riboflavin metabolic process"/>
    <property type="evidence" value="ECO:0000318"/>
    <property type="project" value="GO_Central"/>
</dbReference>
<dbReference type="InterPro" id="IPR015865">
    <property type="entry name" value="Riboflavin_kinase_bac/euk"/>
</dbReference>
<evidence type="ECO:0000256" key="3">
    <source>
        <dbReference type="ARBA" id="ARBA00022630"/>
    </source>
</evidence>
<name>A2G7J2_TRIV3</name>
<dbReference type="InterPro" id="IPR023465">
    <property type="entry name" value="Riboflavin_kinase_dom_sf"/>
</dbReference>
<dbReference type="SMR" id="A2G7J2"/>
<dbReference type="GO" id="GO:0005524">
    <property type="term" value="F:ATP binding"/>
    <property type="evidence" value="ECO:0007669"/>
    <property type="project" value="UniProtKB-KW"/>
</dbReference>